<evidence type="ECO:0000256" key="13">
    <source>
        <dbReference type="SAM" id="Phobius"/>
    </source>
</evidence>
<evidence type="ECO:0000256" key="9">
    <source>
        <dbReference type="ARBA" id="ARBA00023077"/>
    </source>
</evidence>
<dbReference type="PANTHER" id="PTHR32552">
    <property type="entry name" value="FERRICHROME IRON RECEPTOR-RELATED"/>
    <property type="match status" value="1"/>
</dbReference>
<dbReference type="SUPFAM" id="SSF49464">
    <property type="entry name" value="Carboxypeptidase regulatory domain-like"/>
    <property type="match status" value="1"/>
</dbReference>
<feature type="transmembrane region" description="Helical" evidence="13">
    <location>
        <begin position="21"/>
        <end position="39"/>
    </location>
</feature>
<comment type="similarity">
    <text evidence="12">Belongs to the TonB-dependent receptor family.</text>
</comment>
<evidence type="ECO:0000256" key="5">
    <source>
        <dbReference type="ARBA" id="ARBA00022692"/>
    </source>
</evidence>
<dbReference type="InterPro" id="IPR039426">
    <property type="entry name" value="TonB-dep_rcpt-like"/>
</dbReference>
<dbReference type="PROSITE" id="PS52016">
    <property type="entry name" value="TONB_DEPENDENT_REC_3"/>
    <property type="match status" value="1"/>
</dbReference>
<dbReference type="Pfam" id="PF13715">
    <property type="entry name" value="CarbopepD_reg_2"/>
    <property type="match status" value="1"/>
</dbReference>
<protein>
    <submittedName>
        <fullName evidence="15">TonB-dependent Receptor Plug Domain</fullName>
    </submittedName>
</protein>
<evidence type="ECO:0000256" key="10">
    <source>
        <dbReference type="ARBA" id="ARBA00023136"/>
    </source>
</evidence>
<keyword evidence="8" id="KW-0406">Ion transport</keyword>
<evidence type="ECO:0000256" key="8">
    <source>
        <dbReference type="ARBA" id="ARBA00023065"/>
    </source>
</evidence>
<evidence type="ECO:0000256" key="3">
    <source>
        <dbReference type="ARBA" id="ARBA00022452"/>
    </source>
</evidence>
<keyword evidence="2 12" id="KW-0813">Transport</keyword>
<dbReference type="GO" id="GO:0009279">
    <property type="term" value="C:cell outer membrane"/>
    <property type="evidence" value="ECO:0007669"/>
    <property type="project" value="UniProtKB-SubCell"/>
</dbReference>
<dbReference type="PANTHER" id="PTHR32552:SF68">
    <property type="entry name" value="FERRICHROME OUTER MEMBRANE TRANSPORTER_PHAGE RECEPTOR"/>
    <property type="match status" value="1"/>
</dbReference>
<keyword evidence="13" id="KW-1133">Transmembrane helix</keyword>
<dbReference type="InterPro" id="IPR037066">
    <property type="entry name" value="Plug_dom_sf"/>
</dbReference>
<dbReference type="EMBL" id="FNYS01000002">
    <property type="protein sequence ID" value="SEI60146.1"/>
    <property type="molecule type" value="Genomic_DNA"/>
</dbReference>
<evidence type="ECO:0000256" key="11">
    <source>
        <dbReference type="ARBA" id="ARBA00023237"/>
    </source>
</evidence>
<evidence type="ECO:0000256" key="4">
    <source>
        <dbReference type="ARBA" id="ARBA00022496"/>
    </source>
</evidence>
<keyword evidence="3 12" id="KW-1134">Transmembrane beta strand</keyword>
<dbReference type="Pfam" id="PF07715">
    <property type="entry name" value="Plug"/>
    <property type="match status" value="1"/>
</dbReference>
<keyword evidence="15" id="KW-0675">Receptor</keyword>
<dbReference type="GO" id="GO:0015344">
    <property type="term" value="F:siderophore uptake transmembrane transporter activity"/>
    <property type="evidence" value="ECO:0007669"/>
    <property type="project" value="TreeGrafter"/>
</dbReference>
<dbReference type="InterPro" id="IPR010917">
    <property type="entry name" value="TonB_rcpt_CS"/>
</dbReference>
<dbReference type="Gene3D" id="2.170.130.10">
    <property type="entry name" value="TonB-dependent receptor, plug domain"/>
    <property type="match status" value="1"/>
</dbReference>
<dbReference type="InterPro" id="IPR036942">
    <property type="entry name" value="Beta-barrel_TonB_sf"/>
</dbReference>
<keyword evidence="11 12" id="KW-0998">Cell outer membrane</keyword>
<dbReference type="SUPFAM" id="SSF56935">
    <property type="entry name" value="Porins"/>
    <property type="match status" value="1"/>
</dbReference>
<keyword evidence="9" id="KW-0798">TonB box</keyword>
<keyword evidence="5 12" id="KW-0812">Transmembrane</keyword>
<comment type="subcellular location">
    <subcellularLocation>
        <location evidence="1 12">Cell outer membrane</location>
        <topology evidence="1 12">Multi-pass membrane protein</topology>
    </subcellularLocation>
</comment>
<evidence type="ECO:0000256" key="2">
    <source>
        <dbReference type="ARBA" id="ARBA00022448"/>
    </source>
</evidence>
<keyword evidence="10 12" id="KW-0472">Membrane</keyword>
<sequence length="954" mass="105195">MFLYICRENNFITYTYKMKNLKNWMLMMVMILTSVSAFSQNKITGIVVDGEFQSGLPGATVIVKGTQNGTSSDMDGKFELTVSGDKGEVVISFIGYQSKTVAFKVGADKKADLGSVVLSADENLLEDIVIMGVADVAKDRKTPVAVSTIKAAQIQEKLGSQEFPEILNTTPSVYTSKSGGGFGDSKINIRGFDQKNIAVMVNGMPVNDMENSSVYWSNWAGLSDVTSAMQVQRGLGSSKLAISSIGGTINILTRTADARQGGSIMASVGNNDYFKGTASYNTGVLESGFSASVLMSYNRGNGYVQGTNFEASNYFVGLGYRSKDSKHNVQFTFTGAPQTHGQRSTYTSIDEYIAQGSNGDPNIKYNKDWGYLDGKMYNGKQNYYHKPVMSINYDWQINETTKLGAVVYGSWGRGGGASMNGKVATTDKDGKTVYKYADGVLGADGQLRMDDIVAYNQGLTNPFGGPAKGTSINDNNNGITRLNSVNSHNWYGTVINLNKKLSENFTWDIGVDARTYKGYHFNNVSDFLGSTGYKETGNLNYGKDGYIVTNSYGSQVSYNPWADKNNVGDVKYNNDGNVRWYGAFTQFEYSKDNFTAFIQGAISNQDFQRVDNFVQDGRTHGNDGKELKPWKQQSTTSWKSLVGGNVKGGVNYNINEHHNVFGNVGYYSKQPFFNGVYINNTNQLNPDLMNEKIFGVELGYGFRSAYFNANVNVYRTSWEDRIERKSSTIELPGADGKPIKYQGNVQLNGLAQLHKGVEFDFNSRPTDRLTINGSFSYGDWNYTKDIKGATLLDRDTNEAMTDKDGNVLTRDLYLKDSKVGSAPQLTASLGLDYEVIEGLKFDGTYRFVDKLYSNIDVMAASDRNYKGAMELPSFNLFDLGMTYTMKVGKDKSNSVVIRANVNNVFDTVYIAEGNTSKRVGDKGTTGKTWKGVDTSNQVWFGAGRTWNVALRYNF</sequence>
<reference evidence="15 16" key="1">
    <citation type="submission" date="2016-10" db="EMBL/GenBank/DDBJ databases">
        <authorList>
            <person name="de Groot N.N."/>
        </authorList>
    </citation>
    <scope>NUCLEOTIDE SEQUENCE [LARGE SCALE GENOMIC DNA]</scope>
    <source>
        <strain evidence="15 16">DSM 23048</strain>
    </source>
</reference>
<gene>
    <name evidence="15" type="ORF">SAMN04488018_102174</name>
</gene>
<keyword evidence="6" id="KW-0732">Signal</keyword>
<evidence type="ECO:0000313" key="16">
    <source>
        <dbReference type="Proteomes" id="UP000183077"/>
    </source>
</evidence>
<dbReference type="InterPro" id="IPR012910">
    <property type="entry name" value="Plug_dom"/>
</dbReference>
<keyword evidence="7" id="KW-0408">Iron</keyword>
<dbReference type="AlphaFoldDB" id="A0A1H6S0D8"/>
<dbReference type="InterPro" id="IPR008969">
    <property type="entry name" value="CarboxyPept-like_regulatory"/>
</dbReference>
<evidence type="ECO:0000256" key="12">
    <source>
        <dbReference type="PROSITE-ProRule" id="PRU01360"/>
    </source>
</evidence>
<evidence type="ECO:0000259" key="14">
    <source>
        <dbReference type="Pfam" id="PF07715"/>
    </source>
</evidence>
<keyword evidence="4" id="KW-0410">Iron transport</keyword>
<dbReference type="PROSITE" id="PS01156">
    <property type="entry name" value="TONB_DEPENDENT_REC_2"/>
    <property type="match status" value="1"/>
</dbReference>
<dbReference type="Gene3D" id="2.40.170.20">
    <property type="entry name" value="TonB-dependent receptor, beta-barrel domain"/>
    <property type="match status" value="1"/>
</dbReference>
<feature type="domain" description="TonB-dependent receptor plug" evidence="14">
    <location>
        <begin position="139"/>
        <end position="248"/>
    </location>
</feature>
<evidence type="ECO:0000256" key="6">
    <source>
        <dbReference type="ARBA" id="ARBA00022729"/>
    </source>
</evidence>
<evidence type="ECO:0000256" key="1">
    <source>
        <dbReference type="ARBA" id="ARBA00004571"/>
    </source>
</evidence>
<accession>A0A1H6S0D8</accession>
<evidence type="ECO:0000256" key="7">
    <source>
        <dbReference type="ARBA" id="ARBA00023004"/>
    </source>
</evidence>
<evidence type="ECO:0000313" key="15">
    <source>
        <dbReference type="EMBL" id="SEI60146.1"/>
    </source>
</evidence>
<name>A0A1H6S0D8_9FLAO</name>
<proteinExistence type="inferred from homology"/>
<organism evidence="15 16">
    <name type="scientific">Myroides marinus</name>
    <dbReference type="NCBI Taxonomy" id="703342"/>
    <lineage>
        <taxon>Bacteria</taxon>
        <taxon>Pseudomonadati</taxon>
        <taxon>Bacteroidota</taxon>
        <taxon>Flavobacteriia</taxon>
        <taxon>Flavobacteriales</taxon>
        <taxon>Flavobacteriaceae</taxon>
        <taxon>Myroides</taxon>
    </lineage>
</organism>
<dbReference type="Gene3D" id="2.60.40.1120">
    <property type="entry name" value="Carboxypeptidase-like, regulatory domain"/>
    <property type="match status" value="1"/>
</dbReference>
<dbReference type="Proteomes" id="UP000183077">
    <property type="component" value="Unassembled WGS sequence"/>
</dbReference>